<dbReference type="GeneID" id="29391544"/>
<dbReference type="SUPFAM" id="SSF53474">
    <property type="entry name" value="alpha/beta-Hydrolases"/>
    <property type="match status" value="1"/>
</dbReference>
<dbReference type="KEGG" id="hse:Hsero_2558"/>
<dbReference type="GO" id="GO:0008236">
    <property type="term" value="F:serine-type peptidase activity"/>
    <property type="evidence" value="ECO:0007669"/>
    <property type="project" value="InterPro"/>
</dbReference>
<dbReference type="HOGENOM" id="CLU_027551_4_0_4"/>
<evidence type="ECO:0000313" key="6">
    <source>
        <dbReference type="Proteomes" id="UP000000329"/>
    </source>
</evidence>
<sequence>MTIRLLSRLRPFPPLRSLPRLSRRGLMACLLGLGLGVAAPPSAQAVDLSLKTIRVGNLSRAYFSERTSVGEARPLIIALHASGSSGSLMARATGLTEIAEAAGYMIAYPNGTGLAIDARTWNSGGCCGYAQMHKVDDVAFLRALVEKLAKDGLADPQRVYLVGVSNGGMMAYRMAAEAPGLFKAVAVVSAVLDVPPETVKAPMPVLHIHGSEDPFIPFLGGIGKQEVSQLPRLSVARTIETWVKANGAEPRPAVTDIADTANDGTTIRQYTYRSKTDPQSVVLYEVKGGGHAWPGAVIPIINGGKSSQNMDASRTVVEFFNAHGGGRSDEAVDENLPPGAKPLPAATPAPAAAPTPTPTPIPAPTRPAR</sequence>
<protein>
    <submittedName>
        <fullName evidence="5">Poly(3-hydroxybutyrate) depolymerase protein</fullName>
        <ecNumber evidence="5">3.1.1.75</ecNumber>
    </submittedName>
</protein>
<dbReference type="InterPro" id="IPR029058">
    <property type="entry name" value="AB_hydrolase_fold"/>
</dbReference>
<feature type="compositionally biased region" description="Pro residues" evidence="2">
    <location>
        <begin position="339"/>
        <end position="369"/>
    </location>
</feature>
<keyword evidence="5" id="KW-0378">Hydrolase</keyword>
<evidence type="ECO:0000256" key="2">
    <source>
        <dbReference type="SAM" id="MobiDB-lite"/>
    </source>
</evidence>
<name>D8IWN7_HERSS</name>
<feature type="domain" description="Peptidase S9 prolyl oligopeptidase catalytic" evidence="4">
    <location>
        <begin position="98"/>
        <end position="194"/>
    </location>
</feature>
<reference evidence="5 6" key="1">
    <citation type="submission" date="2010-04" db="EMBL/GenBank/DDBJ databases">
        <title>The genome of Herbaspirillum seropedicae SmR1, an endophytic, nitrogen-fixing, plant-growth promoting beta-Proteobacteria.</title>
        <authorList>
            <person name="Pedrosa F.O."/>
            <person name="Monteiro R.A."/>
            <person name="Wassem R."/>
            <person name="Cruz L.M."/>
            <person name="Ayub R.A."/>
            <person name="Colauto N.B."/>
            <person name="Fernandez M.A."/>
            <person name="Fungaro M.H.P."/>
            <person name="Grisard E.C."/>
            <person name="Hungria M."/>
            <person name="Madeira H.M.F."/>
            <person name="Nodari R.O."/>
            <person name="Osaku C.A."/>
            <person name="Petzl-Erler M.L."/>
            <person name="Terenzi H."/>
            <person name="Vieira L.G.E."/>
            <person name="Almeida M.I.M."/>
            <person name="Alves L.R."/>
            <person name="Arantes O.M.N."/>
            <person name="Balsanelli E."/>
            <person name="Barcellos F.G."/>
            <person name="Baura V.A."/>
            <person name="Binde D.R."/>
            <person name="Campo R.J."/>
            <person name="Chubatsu L.S."/>
            <person name="Chueire L.M.O."/>
            <person name="Ciferri R.R."/>
            <person name="Correa L.C."/>
            <person name="da Conceicao Silva J.L."/>
            <person name="Dabul A.N.G."/>
            <person name="Dambros B.P."/>
            <person name="Faoro H."/>
            <person name="Favetti A."/>
            <person name="Friedermann G."/>
            <person name="Furlaneto M.C."/>
            <person name="Gasques L.S."/>
            <person name="Gimenes C.C.T."/>
            <person name="Gioppo N.M.R."/>
            <person name="Glienke-Blanco C."/>
            <person name="Godoy L.P."/>
            <person name="Guerra M.P."/>
            <person name="Karp S."/>
            <person name="Kava-Cordeiro V."/>
            <person name="Margarido V.P."/>
            <person name="Mathioni S.M."/>
            <person name="Menck-Soares M.A."/>
            <person name="Murace N.K."/>
            <person name="Nicolas M.F."/>
            <person name="Oliveira C.E.C."/>
            <person name="Pagnan N.A.B."/>
            <person name="Pamphile J.A."/>
            <person name="Patussi E.V."/>
            <person name="Pereira L.F.P."/>
            <person name="Pereira-Ferrari L."/>
            <person name="Pinto F.G.S."/>
            <person name="Precoma C."/>
            <person name="Prioli A.J."/>
            <person name="Prioli S.M.A.P."/>
            <person name="Raittz R.T."/>
            <person name="Ramos H.J.O."/>
            <person name="Ribeiro E.M.S.F."/>
            <person name="Rigo L.U."/>
            <person name="Rocha C.L.M.S.C."/>
            <person name="Rocha S.N."/>
            <person name="Santos K."/>
            <person name="Satori D."/>
            <person name="Silva A.G."/>
            <person name="Simao R.C.G."/>
            <person name="Soares M.A.M."/>
            <person name="Souza E.M."/>
            <person name="Steffens M.B.R."/>
            <person name="Steindel M."/>
            <person name="Tadra-Sfeir M.Z."/>
            <person name="Takahashi E.K."/>
            <person name="Torres R.A."/>
            <person name="Valle J.S."/>
            <person name="Vernal J.I."/>
            <person name="Vilas-Boas L.A."/>
            <person name="Watanabe M.A.E."/>
            <person name="Weiss V.A."/>
            <person name="Yates M.A."/>
            <person name="Souza E.M."/>
        </authorList>
    </citation>
    <scope>NUCLEOTIDE SEQUENCE [LARGE SCALE GENOMIC DNA]</scope>
    <source>
        <strain evidence="5 6">SmR1</strain>
    </source>
</reference>
<dbReference type="eggNOG" id="COG3509">
    <property type="taxonomic scope" value="Bacteria"/>
</dbReference>
<dbReference type="InterPro" id="IPR050955">
    <property type="entry name" value="Plant_Biomass_Hydrol_Est"/>
</dbReference>
<dbReference type="PANTHER" id="PTHR43037">
    <property type="entry name" value="UNNAMED PRODUCT-RELATED"/>
    <property type="match status" value="1"/>
</dbReference>
<dbReference type="Pfam" id="PF00326">
    <property type="entry name" value="Peptidase_S9"/>
    <property type="match status" value="1"/>
</dbReference>
<dbReference type="EMBL" id="CP002039">
    <property type="protein sequence ID" value="ADJ64057.1"/>
    <property type="molecule type" value="Genomic_DNA"/>
</dbReference>
<feature type="region of interest" description="Disordered" evidence="2">
    <location>
        <begin position="325"/>
        <end position="369"/>
    </location>
</feature>
<accession>D8IWN7</accession>
<evidence type="ECO:0000313" key="5">
    <source>
        <dbReference type="EMBL" id="ADJ64057.1"/>
    </source>
</evidence>
<keyword evidence="1 3" id="KW-0732">Signal</keyword>
<dbReference type="RefSeq" id="WP_013234536.1">
    <property type="nucleotide sequence ID" value="NC_014323.1"/>
</dbReference>
<feature type="signal peptide" evidence="3">
    <location>
        <begin position="1"/>
        <end position="45"/>
    </location>
</feature>
<dbReference type="GO" id="GO:0006508">
    <property type="term" value="P:proteolysis"/>
    <property type="evidence" value="ECO:0007669"/>
    <property type="project" value="InterPro"/>
</dbReference>
<dbReference type="AlphaFoldDB" id="D8IWN7"/>
<dbReference type="InterPro" id="IPR001375">
    <property type="entry name" value="Peptidase_S9_cat"/>
</dbReference>
<dbReference type="PANTHER" id="PTHR43037:SF1">
    <property type="entry name" value="BLL1128 PROTEIN"/>
    <property type="match status" value="1"/>
</dbReference>
<feature type="chain" id="PRO_5003115568" evidence="3">
    <location>
        <begin position="46"/>
        <end position="369"/>
    </location>
</feature>
<dbReference type="GO" id="GO:0050526">
    <property type="term" value="F:poly(3-hydroxybutyrate) depolymerase activity"/>
    <property type="evidence" value="ECO:0007669"/>
    <property type="project" value="UniProtKB-EC"/>
</dbReference>
<evidence type="ECO:0000256" key="3">
    <source>
        <dbReference type="SAM" id="SignalP"/>
    </source>
</evidence>
<dbReference type="Gene3D" id="3.40.50.1820">
    <property type="entry name" value="alpha/beta hydrolase"/>
    <property type="match status" value="1"/>
</dbReference>
<dbReference type="Proteomes" id="UP000000329">
    <property type="component" value="Chromosome"/>
</dbReference>
<dbReference type="STRING" id="757424.Hsero_2558"/>
<dbReference type="PROSITE" id="PS51318">
    <property type="entry name" value="TAT"/>
    <property type="match status" value="1"/>
</dbReference>
<organism evidence="5 6">
    <name type="scientific">Herbaspirillum seropedicae (strain SmR1)</name>
    <dbReference type="NCBI Taxonomy" id="757424"/>
    <lineage>
        <taxon>Bacteria</taxon>
        <taxon>Pseudomonadati</taxon>
        <taxon>Pseudomonadota</taxon>
        <taxon>Betaproteobacteria</taxon>
        <taxon>Burkholderiales</taxon>
        <taxon>Oxalobacteraceae</taxon>
        <taxon>Herbaspirillum</taxon>
    </lineage>
</organism>
<dbReference type="EC" id="3.1.1.75" evidence="5"/>
<gene>
    <name evidence="5" type="primary">lpqC</name>
    <name evidence="5" type="ordered locus">Hsero_2558</name>
</gene>
<proteinExistence type="predicted"/>
<keyword evidence="6" id="KW-1185">Reference proteome</keyword>
<evidence type="ECO:0000259" key="4">
    <source>
        <dbReference type="Pfam" id="PF00326"/>
    </source>
</evidence>
<evidence type="ECO:0000256" key="1">
    <source>
        <dbReference type="ARBA" id="ARBA00022729"/>
    </source>
</evidence>
<dbReference type="ESTHER" id="herss-d8iwn7">
    <property type="family name" value="Esterase_phb"/>
</dbReference>
<dbReference type="InterPro" id="IPR006311">
    <property type="entry name" value="TAT_signal"/>
</dbReference>